<evidence type="ECO:0000256" key="1">
    <source>
        <dbReference type="SAM" id="MobiDB-lite"/>
    </source>
</evidence>
<name>A0ABV0SZY7_9TELE</name>
<feature type="region of interest" description="Disordered" evidence="1">
    <location>
        <begin position="68"/>
        <end position="104"/>
    </location>
</feature>
<reference evidence="2 3" key="1">
    <citation type="submission" date="2021-06" db="EMBL/GenBank/DDBJ databases">
        <authorList>
            <person name="Palmer J.M."/>
        </authorList>
    </citation>
    <scope>NUCLEOTIDE SEQUENCE [LARGE SCALE GENOMIC DNA]</scope>
    <source>
        <strain evidence="3">if_2019</strain>
        <tissue evidence="2">Muscle</tissue>
    </source>
</reference>
<keyword evidence="3" id="KW-1185">Reference proteome</keyword>
<accession>A0ABV0SZY7</accession>
<evidence type="ECO:0000313" key="2">
    <source>
        <dbReference type="EMBL" id="MEQ2226164.1"/>
    </source>
</evidence>
<proteinExistence type="predicted"/>
<organism evidence="2 3">
    <name type="scientific">Ilyodon furcidens</name>
    <name type="common">goldbreast splitfin</name>
    <dbReference type="NCBI Taxonomy" id="33524"/>
    <lineage>
        <taxon>Eukaryota</taxon>
        <taxon>Metazoa</taxon>
        <taxon>Chordata</taxon>
        <taxon>Craniata</taxon>
        <taxon>Vertebrata</taxon>
        <taxon>Euteleostomi</taxon>
        <taxon>Actinopterygii</taxon>
        <taxon>Neopterygii</taxon>
        <taxon>Teleostei</taxon>
        <taxon>Neoteleostei</taxon>
        <taxon>Acanthomorphata</taxon>
        <taxon>Ovalentaria</taxon>
        <taxon>Atherinomorphae</taxon>
        <taxon>Cyprinodontiformes</taxon>
        <taxon>Goodeidae</taxon>
        <taxon>Ilyodon</taxon>
    </lineage>
</organism>
<evidence type="ECO:0000313" key="3">
    <source>
        <dbReference type="Proteomes" id="UP001482620"/>
    </source>
</evidence>
<protein>
    <submittedName>
        <fullName evidence="2">Uncharacterized protein</fullName>
    </submittedName>
</protein>
<gene>
    <name evidence="2" type="ORF">ILYODFUR_024740</name>
</gene>
<sequence>MQGPNSPYQRAWYPIFPGYPPQDSPRDMIECLLQVHKAHVDWLGELPCTLQDPAEGVELVKCPTATTKNHTALPKSEARLANGPSSPGPPEKTLPGRLKSVTPL</sequence>
<comment type="caution">
    <text evidence="2">The sequence shown here is derived from an EMBL/GenBank/DDBJ whole genome shotgun (WGS) entry which is preliminary data.</text>
</comment>
<dbReference type="Proteomes" id="UP001482620">
    <property type="component" value="Unassembled WGS sequence"/>
</dbReference>
<dbReference type="EMBL" id="JAHRIQ010014546">
    <property type="protein sequence ID" value="MEQ2226164.1"/>
    <property type="molecule type" value="Genomic_DNA"/>
</dbReference>